<gene>
    <name evidence="1" type="ORF">DX927_09540</name>
</gene>
<dbReference type="EMBL" id="QSND01000002">
    <property type="protein sequence ID" value="KAA6451056.1"/>
    <property type="molecule type" value="Genomic_DNA"/>
</dbReference>
<protein>
    <submittedName>
        <fullName evidence="1">DUF1934 family protein</fullName>
    </submittedName>
</protein>
<sequence>MIILIKSNRIKKGSVGMDQETPVKIHVRSVIQEGSEAETIEFRTTGFYYMKKDKIYLTYHEEHEAGKVKTIVKASENEVLVMRSGAIEMKQRFRPESRTTTHYKLPFGKLELGVETKDISVNQQAAEGKISIEYDMIVNDDQKHLHKMSISYRGGHDS</sequence>
<evidence type="ECO:0000313" key="1">
    <source>
        <dbReference type="EMBL" id="KAA6451056.1"/>
    </source>
</evidence>
<dbReference type="Proteomes" id="UP000324326">
    <property type="component" value="Unassembled WGS sequence"/>
</dbReference>
<comment type="caution">
    <text evidence="1">The sequence shown here is derived from an EMBL/GenBank/DDBJ whole genome shotgun (WGS) entry which is preliminary data.</text>
</comment>
<dbReference type="Pfam" id="PF09148">
    <property type="entry name" value="DUF1934"/>
    <property type="match status" value="1"/>
</dbReference>
<evidence type="ECO:0000313" key="2">
    <source>
        <dbReference type="Proteomes" id="UP000324326"/>
    </source>
</evidence>
<name>A0A5M8RVA5_9BACI</name>
<dbReference type="Gene3D" id="2.40.128.20">
    <property type="match status" value="1"/>
</dbReference>
<dbReference type="SUPFAM" id="SSF50814">
    <property type="entry name" value="Lipocalins"/>
    <property type="match status" value="1"/>
</dbReference>
<dbReference type="InterPro" id="IPR015231">
    <property type="entry name" value="DUF1934"/>
</dbReference>
<dbReference type="STRING" id="1925020.BTA30_03570"/>
<proteinExistence type="predicted"/>
<accession>A0A5M8RVA5</accession>
<dbReference type="AlphaFoldDB" id="A0A5M8RVA5"/>
<organism evidence="1 2">
    <name type="scientific">Bacillus swezeyi</name>
    <dbReference type="NCBI Taxonomy" id="1925020"/>
    <lineage>
        <taxon>Bacteria</taxon>
        <taxon>Bacillati</taxon>
        <taxon>Bacillota</taxon>
        <taxon>Bacilli</taxon>
        <taxon>Bacillales</taxon>
        <taxon>Bacillaceae</taxon>
        <taxon>Bacillus</taxon>
    </lineage>
</organism>
<dbReference type="InterPro" id="IPR012674">
    <property type="entry name" value="Calycin"/>
</dbReference>
<reference evidence="1 2" key="1">
    <citation type="submission" date="2018-08" db="EMBL/GenBank/DDBJ databases">
        <title>Bacillus phenotypic plasticity.</title>
        <authorList>
            <person name="Hurtado E."/>
        </authorList>
    </citation>
    <scope>NUCLEOTIDE SEQUENCE [LARGE SCALE GENOMIC DNA]</scope>
    <source>
        <strain evidence="1 2">427</strain>
    </source>
</reference>